<keyword evidence="1" id="KW-0812">Transmembrane</keyword>
<keyword evidence="1" id="KW-1133">Transmembrane helix</keyword>
<dbReference type="PANTHER" id="PTHR16199">
    <property type="entry name" value="CONDENSIN-2 COMPLEX SUBUNIT G2"/>
    <property type="match status" value="1"/>
</dbReference>
<proteinExistence type="predicted"/>
<protein>
    <submittedName>
        <fullName evidence="2">Uncharacterized protein</fullName>
    </submittedName>
</protein>
<reference evidence="2" key="1">
    <citation type="submission" date="2025-08" db="UniProtKB">
        <authorList>
            <consortium name="Ensembl"/>
        </authorList>
    </citation>
    <scope>IDENTIFICATION</scope>
</reference>
<name>A0A8B9ZDI2_9AVES</name>
<keyword evidence="3" id="KW-1185">Reference proteome</keyword>
<feature type="transmembrane region" description="Helical" evidence="1">
    <location>
        <begin position="450"/>
        <end position="469"/>
    </location>
</feature>
<reference evidence="2" key="2">
    <citation type="submission" date="2025-09" db="UniProtKB">
        <authorList>
            <consortium name="Ensembl"/>
        </authorList>
    </citation>
    <scope>IDENTIFICATION</scope>
</reference>
<dbReference type="Proteomes" id="UP000694555">
    <property type="component" value="Unplaced"/>
</dbReference>
<feature type="transmembrane region" description="Helical" evidence="1">
    <location>
        <begin position="476"/>
        <end position="493"/>
    </location>
</feature>
<dbReference type="GO" id="GO:0000070">
    <property type="term" value="P:mitotic sister chromatid segregation"/>
    <property type="evidence" value="ECO:0007669"/>
    <property type="project" value="TreeGrafter"/>
</dbReference>
<organism evidence="2 3">
    <name type="scientific">Buteo japonicus</name>
    <dbReference type="NCBI Taxonomy" id="224669"/>
    <lineage>
        <taxon>Eukaryota</taxon>
        <taxon>Metazoa</taxon>
        <taxon>Chordata</taxon>
        <taxon>Craniata</taxon>
        <taxon>Vertebrata</taxon>
        <taxon>Euteleostomi</taxon>
        <taxon>Archelosauria</taxon>
        <taxon>Archosauria</taxon>
        <taxon>Dinosauria</taxon>
        <taxon>Saurischia</taxon>
        <taxon>Theropoda</taxon>
        <taxon>Coelurosauria</taxon>
        <taxon>Aves</taxon>
        <taxon>Neognathae</taxon>
        <taxon>Neoaves</taxon>
        <taxon>Telluraves</taxon>
        <taxon>Accipitrimorphae</taxon>
        <taxon>Accipitriformes</taxon>
        <taxon>Accipitridae</taxon>
        <taxon>Accipitrinae</taxon>
        <taxon>Buteo</taxon>
    </lineage>
</organism>
<dbReference type="AlphaFoldDB" id="A0A8B9ZDI2"/>
<evidence type="ECO:0000256" key="1">
    <source>
        <dbReference type="SAM" id="Phobius"/>
    </source>
</evidence>
<dbReference type="PANTHER" id="PTHR16199:SF4">
    <property type="entry name" value="CONDENSIN-2 COMPLEX SUBUNIT G2"/>
    <property type="match status" value="1"/>
</dbReference>
<dbReference type="GO" id="GO:0000796">
    <property type="term" value="C:condensin complex"/>
    <property type="evidence" value="ECO:0007669"/>
    <property type="project" value="TreeGrafter"/>
</dbReference>
<evidence type="ECO:0000313" key="3">
    <source>
        <dbReference type="Proteomes" id="UP000694555"/>
    </source>
</evidence>
<sequence>MEHLLSRLEVDSRPVSRRIVNLLFNSFFPIDQPEDVWCERCVTLIQMNSAAARKFYQYAYEYTAPTNIAKLMLTIRRCLNACIQKAMKESLHDSDGDHDDDDESEKENTSVLNNVLSINDVASMASLLEITVILWRMPSFSSDAFICGVISRLRNIDNGADQSKYSPLIDCMCRWGQVGHVLELACDWFIKTSERRVRIHVTHESKPELAIDYIEYLLTHPVNRSCLLSVPKKKLKKLLKILSAVLGSILKATDAGSGSCNQATGLRAFSLYCRLSIHLQNKFSEEGKDYLSLLKETGAWIESQVVPFILASDQEDGISKHNIVSELIVQAYVTVCKDVIMVSLGNLTFQAHLLDIALSVIQTERGGFCAPLVLYALKEIIEASLTQNTETDEVANLFHAVQTVFQKVLECVACRLKKEQEEGIQLIHSIQMPLEEFIHAVQCWRSSCPAVHQGVLSTLLGAIVAEIICVLQKVKLMLTSFFLFIFFIHLMLFKCYVGTTELCSENVIFVLQVKIFLSVGMEKTGNFICPNFILWCISQIYAYSHVRNELS</sequence>
<evidence type="ECO:0000313" key="2">
    <source>
        <dbReference type="Ensembl" id="ENSBJAP00000004085.1"/>
    </source>
</evidence>
<dbReference type="GO" id="GO:0005634">
    <property type="term" value="C:nucleus"/>
    <property type="evidence" value="ECO:0007669"/>
    <property type="project" value="TreeGrafter"/>
</dbReference>
<dbReference type="Ensembl" id="ENSBJAT00000004192.1">
    <property type="protein sequence ID" value="ENSBJAP00000004085.1"/>
    <property type="gene ID" value="ENSBJAG00000002939.1"/>
</dbReference>
<keyword evidence="1" id="KW-0472">Membrane</keyword>
<accession>A0A8B9ZDI2</accession>